<proteinExistence type="predicted"/>
<comment type="caution">
    <text evidence="2">The sequence shown here is derived from an EMBL/GenBank/DDBJ whole genome shotgun (WGS) entry which is preliminary data.</text>
</comment>
<name>A0ABT6FRS0_9FLAO</name>
<reference evidence="2" key="1">
    <citation type="submission" date="2022-11" db="EMBL/GenBank/DDBJ databases">
        <title>High-quality draft genome sequence of Galbibacter sp. strain CMA-7.</title>
        <authorList>
            <person name="Wei L."/>
            <person name="Dong C."/>
            <person name="Shao Z."/>
        </authorList>
    </citation>
    <scope>NUCLEOTIDE SEQUENCE</scope>
    <source>
        <strain evidence="2">CMA-7</strain>
    </source>
</reference>
<feature type="signal peptide" evidence="1">
    <location>
        <begin position="1"/>
        <end position="21"/>
    </location>
</feature>
<organism evidence="2 3">
    <name type="scientific">Galbibacter pacificus</name>
    <dbReference type="NCBI Taxonomy" id="2996052"/>
    <lineage>
        <taxon>Bacteria</taxon>
        <taxon>Pseudomonadati</taxon>
        <taxon>Bacteroidota</taxon>
        <taxon>Flavobacteriia</taxon>
        <taxon>Flavobacteriales</taxon>
        <taxon>Flavobacteriaceae</taxon>
        <taxon>Galbibacter</taxon>
    </lineage>
</organism>
<sequence length="454" mass="51018">MKTIYKFGLMVLCIAAFFASCDDHENSLGDKLDPSELQYTIEQDYSIDEGGNTVILTNNTPETVPVWNYGTGRSNRAVDTIHFAFAGDYTIQFSAMTDGGLVDADPVTVSVTQDNLNYVNDELWIFLSGGPGHEKSWVFDNGQYGLAPGAMSYADPSGVVEWNDFTPNWEPEGNANGSTDEDMHWGNYMTFSLIGGPYMTTHDSEGNELESGTYYLDKEAHTLTTTDATILRPDNFIPNVNNWNNDLKILTLTEDQLRIATLRTNDEGEWWYIWNYVSKEYADNYVPEETEPEVDEGFEPTFEPGELLEMLTGGIGSGRIWELDGNGNPVDWLASGAGWTVDHTSSYSWGWDDNWAAIASNSWIRFDQWNGTQTYTRNQDGVETSGTFTINEATNEITLDGETLIQNEGHWMNPTTNTITVVKAFDDFDTQGIWFGTSYNPDSDEWLVFHYIIP</sequence>
<gene>
    <name evidence="2" type="ORF">OSR52_07955</name>
</gene>
<dbReference type="EMBL" id="JAPMUA010000002">
    <property type="protein sequence ID" value="MDG3585801.1"/>
    <property type="molecule type" value="Genomic_DNA"/>
</dbReference>
<evidence type="ECO:0008006" key="4">
    <source>
        <dbReference type="Google" id="ProtNLM"/>
    </source>
</evidence>
<evidence type="ECO:0000313" key="3">
    <source>
        <dbReference type="Proteomes" id="UP001153642"/>
    </source>
</evidence>
<evidence type="ECO:0000313" key="2">
    <source>
        <dbReference type="EMBL" id="MDG3585801.1"/>
    </source>
</evidence>
<keyword evidence="3" id="KW-1185">Reference proteome</keyword>
<accession>A0ABT6FRS0</accession>
<dbReference type="RefSeq" id="WP_277898944.1">
    <property type="nucleotide sequence ID" value="NZ_JAPMUA010000002.1"/>
</dbReference>
<dbReference type="PROSITE" id="PS51257">
    <property type="entry name" value="PROKAR_LIPOPROTEIN"/>
    <property type="match status" value="1"/>
</dbReference>
<feature type="chain" id="PRO_5047256102" description="PKD domain-containing protein" evidence="1">
    <location>
        <begin position="22"/>
        <end position="454"/>
    </location>
</feature>
<protein>
    <recommendedName>
        <fullName evidence="4">PKD domain-containing protein</fullName>
    </recommendedName>
</protein>
<evidence type="ECO:0000256" key="1">
    <source>
        <dbReference type="SAM" id="SignalP"/>
    </source>
</evidence>
<keyword evidence="1" id="KW-0732">Signal</keyword>
<dbReference type="Proteomes" id="UP001153642">
    <property type="component" value="Unassembled WGS sequence"/>
</dbReference>